<dbReference type="PANTHER" id="PTHR46769:SF2">
    <property type="entry name" value="FIBROCYSTIN-L ISOFORM 2 PRECURSOR-RELATED"/>
    <property type="match status" value="1"/>
</dbReference>
<sequence>MFLETTVSNFVRLVFVSSIFHLVASTIPEEKLFHPLECNASLVNAAECDSWIQTFGDASTQVEEISIPCGKCVNLDVSGGALSLIGGLNVIGKLVISTPIDIETPFVIVQGELQLNSNKIWDGTQDITITLTGTASRTFVPADRNASKCGGKPCSIGKKPFVVAGGKLLVDGMPSSDYGTPTWVHIQDTMADESGSGPSIAPIEAYPGVVDLPECSNDGKLIDEDFSQPSKPTTAFYHVDSSLGSNFEYTENALKVSNRRDVSHGPVIDLLDVIHCIKPNVRYQLNARVKTYQEEIGPNVTQKSDCSSDGSGCLDIMFEWKRASGSTGRAYPYHEEESYQWQYGDEIIISETIVFSEDMLKPSNIYSIFYFYGPKPGVAIEVYDFEFKLAPEAAYRKLGDVCGDLALPNGDAEMDPLSSFPYKADAYYSNIFVTQDEENLSNHYFKISGRGNSNFGGLRWDTGVGCMSTNAVYRVKFDYRLHPNDQRPNPETYPFKVRLKVKRKDDRDNWFEMTRCGGSEDKTKVWQSCDKVYTVPEEIVKEGDSEYEIVFETEKFIDYDIDNISIVQTTGPVNSIKVDDSVNGKWGVGAEVLITSHTNRWDEEQVRSIAQIVPSDEVGYVNIVLNETIKAPTTMKDDSTYATEIAILSRNIKIQGAEDDPDPLHGGHVMIFHTPGDGQSIVGLEVTKMGQAGNLGRYPLHFHACGDVAGSRISKSLIRGTNQRCAVVHGTDHLLIDNNVAYDTFGHCFMLEDGFERFNTFSNNLGARTKRAKQVIPNLPSKNNGAESDGSAATFWITNPMNYFENNVAAGGQFSGFWFELRSRPRGVLSHLFKGTEWSLRQMSLGSFKGNVAHSYDSAGIRTYPSGYVPDNVAVFENSKSYRNGASGMFIHNSRNITLTGFHFADNEQGVDVDRIDLFEMHDSEVVGRSKDYKNKVVSQKAPNVCGGKPTYVRGVEMHTFRTATGMEPTLQGKFKNVTFSGFNDTGCTDSAVFWADDEVRRQSWDYWTTLEDSKVEGASEGYIANFCRAVNVGILDSYIIDKDSAFGDAFGSSIEGSSTIMTYTNTNKKMQSFVEPTLCHDYPENCYSYCENICLRTVTFRVDPALSDKTKLKICKKDDPQNRCEIFNSWYNTNTGDRFRIFSPVLPAGSYVAKFLNELNQSIWPRGLNITYETDMCDEGGLLEGNVELTVPEIDPNQCENLIINGDAEASDTDPISWVFERNMGIEIANLAGIDGSNAFGDMRTESHDDGLTQHLDTRCLSLNKGRQYEVKAYVKLIDNNGKPVYCDPSIRGSSSCPRIILHYGMYRRDNELFLRDREIEAGVTRARNINKDGYQLVNGIVTISDILADATNVRLFVERRSNNLEMFVDNVSMTLISTSSCDGEDDELVSNGDFDGGSSEFWNDYDAEGLQIVSPGVGGTGYALKMTTGSADHSIKSQCIEAGKRYVAQAKYRLLDKGGNPMSCNAQTRNPRCPEMSLRLFDENKNYVGYVGKIAQALDSTSDTVDNFSTLWGIFEATDLIGSVADVRIFFSYTGPNMIVDSISVKEIGTTSEGATEGRSLLPNELIVNGDNELGVVNFWAGSGLQQDKISTMNGFGGKGVAVRVTGRDHYYRGIWYSGEQYVEKESRLIPSSRWKLSAQIRLLKPGTANGADCDTSERTDVSKRCPRIRVRFYDKGDRYTPVREEVIYSYVGEWNSNDWNKFEAQVEVPSISYYTINKIVIMISDARENTDIAVDNLSMIPIS</sequence>
<feature type="chain" id="PRO_5031091596" description="CEMIP beta-helix domain-containing protein" evidence="2">
    <location>
        <begin position="26"/>
        <end position="1746"/>
    </location>
</feature>
<dbReference type="InterPro" id="IPR052387">
    <property type="entry name" value="Fibrocystin"/>
</dbReference>
<dbReference type="Gene3D" id="2.160.20.10">
    <property type="entry name" value="Single-stranded right-handed beta-helix, Pectin lyase-like"/>
    <property type="match status" value="1"/>
</dbReference>
<evidence type="ECO:0000256" key="1">
    <source>
        <dbReference type="ARBA" id="ARBA00022729"/>
    </source>
</evidence>
<evidence type="ECO:0000313" key="4">
    <source>
        <dbReference type="EMBL" id="CAE0709373.1"/>
    </source>
</evidence>
<dbReference type="Gene3D" id="2.60.120.260">
    <property type="entry name" value="Galactose-binding domain-like"/>
    <property type="match status" value="4"/>
</dbReference>
<protein>
    <recommendedName>
        <fullName evidence="3">CEMIP beta-helix domain-containing protein</fullName>
    </recommendedName>
</protein>
<feature type="signal peptide" evidence="2">
    <location>
        <begin position="1"/>
        <end position="25"/>
    </location>
</feature>
<gene>
    <name evidence="4" type="ORF">PAUS00366_LOCUS2093</name>
</gene>
<keyword evidence="1 2" id="KW-0732">Signal</keyword>
<dbReference type="PANTHER" id="PTHR46769">
    <property type="entry name" value="POLYCYSTIC KIDNEY AND HEPATIC DISEASE 1 (AUTOSOMAL RECESSIVE)-LIKE 1"/>
    <property type="match status" value="1"/>
</dbReference>
<reference evidence="4" key="1">
    <citation type="submission" date="2021-01" db="EMBL/GenBank/DDBJ databases">
        <authorList>
            <person name="Corre E."/>
            <person name="Pelletier E."/>
            <person name="Niang G."/>
            <person name="Scheremetjew M."/>
            <person name="Finn R."/>
            <person name="Kale V."/>
            <person name="Holt S."/>
            <person name="Cochrane G."/>
            <person name="Meng A."/>
            <person name="Brown T."/>
            <person name="Cohen L."/>
        </authorList>
    </citation>
    <scope>NUCLEOTIDE SEQUENCE</scope>
    <source>
        <strain evidence="4">10249 10 AB</strain>
    </source>
</reference>
<organism evidence="4">
    <name type="scientific">Pseudo-nitzschia australis</name>
    <dbReference type="NCBI Taxonomy" id="44445"/>
    <lineage>
        <taxon>Eukaryota</taxon>
        <taxon>Sar</taxon>
        <taxon>Stramenopiles</taxon>
        <taxon>Ochrophyta</taxon>
        <taxon>Bacillariophyta</taxon>
        <taxon>Bacillariophyceae</taxon>
        <taxon>Bacillariophycidae</taxon>
        <taxon>Bacillariales</taxon>
        <taxon>Bacillariaceae</taxon>
        <taxon>Pseudo-nitzschia</taxon>
    </lineage>
</organism>
<dbReference type="SUPFAM" id="SSF51126">
    <property type="entry name" value="Pectin lyase-like"/>
    <property type="match status" value="1"/>
</dbReference>
<dbReference type="EMBL" id="HBIX01002774">
    <property type="protein sequence ID" value="CAE0709373.1"/>
    <property type="molecule type" value="Transcribed_RNA"/>
</dbReference>
<dbReference type="InterPro" id="IPR011050">
    <property type="entry name" value="Pectin_lyase_fold/virulence"/>
</dbReference>
<accession>A0A7S4EFP5</accession>
<proteinExistence type="predicted"/>
<evidence type="ECO:0000259" key="3">
    <source>
        <dbReference type="Pfam" id="PF24606"/>
    </source>
</evidence>
<name>A0A7S4EFP5_9STRA</name>
<evidence type="ECO:0000256" key="2">
    <source>
        <dbReference type="SAM" id="SignalP"/>
    </source>
</evidence>
<feature type="domain" description="CEMIP beta-helix" evidence="3">
    <location>
        <begin position="665"/>
        <end position="860"/>
    </location>
</feature>
<dbReference type="InterPro" id="IPR055401">
    <property type="entry name" value="CEMIP_beta-hel_dom"/>
</dbReference>
<dbReference type="InterPro" id="IPR012334">
    <property type="entry name" value="Pectin_lyas_fold"/>
</dbReference>
<dbReference type="Pfam" id="PF24606">
    <property type="entry name" value="CEMIP_beta-hel"/>
    <property type="match status" value="1"/>
</dbReference>